<proteinExistence type="predicted"/>
<reference evidence="2" key="1">
    <citation type="submission" date="2018-02" db="EMBL/GenBank/DDBJ databases">
        <title>Rhizophora mucronata_Transcriptome.</title>
        <authorList>
            <person name="Meera S.P."/>
            <person name="Sreeshan A."/>
            <person name="Augustine A."/>
        </authorList>
    </citation>
    <scope>NUCLEOTIDE SEQUENCE</scope>
    <source>
        <tissue evidence="2">Leaf</tissue>
    </source>
</reference>
<organism evidence="2">
    <name type="scientific">Rhizophora mucronata</name>
    <name type="common">Asiatic mangrove</name>
    <dbReference type="NCBI Taxonomy" id="61149"/>
    <lineage>
        <taxon>Eukaryota</taxon>
        <taxon>Viridiplantae</taxon>
        <taxon>Streptophyta</taxon>
        <taxon>Embryophyta</taxon>
        <taxon>Tracheophyta</taxon>
        <taxon>Spermatophyta</taxon>
        <taxon>Magnoliopsida</taxon>
        <taxon>eudicotyledons</taxon>
        <taxon>Gunneridae</taxon>
        <taxon>Pentapetalae</taxon>
        <taxon>rosids</taxon>
        <taxon>fabids</taxon>
        <taxon>Malpighiales</taxon>
        <taxon>Rhizophoraceae</taxon>
        <taxon>Rhizophora</taxon>
    </lineage>
</organism>
<accession>A0A2P2KQ84</accession>
<protein>
    <submittedName>
        <fullName evidence="2">Uncharacterized protein</fullName>
    </submittedName>
</protein>
<feature type="region of interest" description="Disordered" evidence="1">
    <location>
        <begin position="1"/>
        <end position="22"/>
    </location>
</feature>
<sequence length="22" mass="2430">MKSLSRALSDNLFAPNSKHSLL</sequence>
<evidence type="ECO:0000256" key="1">
    <source>
        <dbReference type="SAM" id="MobiDB-lite"/>
    </source>
</evidence>
<evidence type="ECO:0000313" key="2">
    <source>
        <dbReference type="EMBL" id="MBX07866.1"/>
    </source>
</evidence>
<name>A0A2P2KQ84_RHIMU</name>
<dbReference type="EMBL" id="GGEC01027382">
    <property type="protein sequence ID" value="MBX07866.1"/>
    <property type="molecule type" value="Transcribed_RNA"/>
</dbReference>
<dbReference type="AlphaFoldDB" id="A0A2P2KQ84"/>